<keyword evidence="8" id="KW-0807">Transducer</keyword>
<keyword evidence="2" id="KW-1003">Cell membrane</keyword>
<evidence type="ECO:0000256" key="2">
    <source>
        <dbReference type="ARBA" id="ARBA00022475"/>
    </source>
</evidence>
<dbReference type="SUPFAM" id="SSF81321">
    <property type="entry name" value="Family A G protein-coupled receptor-like"/>
    <property type="match status" value="1"/>
</dbReference>
<comment type="caution">
    <text evidence="11">The sequence shown here is derived from an EMBL/GenBank/DDBJ whole genome shotgun (WGS) entry which is preliminary data.</text>
</comment>
<evidence type="ECO:0000256" key="9">
    <source>
        <dbReference type="SAM" id="Phobius"/>
    </source>
</evidence>
<evidence type="ECO:0000256" key="5">
    <source>
        <dbReference type="ARBA" id="ARBA00023040"/>
    </source>
</evidence>
<evidence type="ECO:0000256" key="7">
    <source>
        <dbReference type="ARBA" id="ARBA00023170"/>
    </source>
</evidence>
<organism evidence="11 12">
    <name type="scientific">Holothuria leucospilota</name>
    <name type="common">Black long sea cucumber</name>
    <name type="synonym">Mertensiothuria leucospilota</name>
    <dbReference type="NCBI Taxonomy" id="206669"/>
    <lineage>
        <taxon>Eukaryota</taxon>
        <taxon>Metazoa</taxon>
        <taxon>Echinodermata</taxon>
        <taxon>Eleutherozoa</taxon>
        <taxon>Echinozoa</taxon>
        <taxon>Holothuroidea</taxon>
        <taxon>Aspidochirotacea</taxon>
        <taxon>Aspidochirotida</taxon>
        <taxon>Holothuriidae</taxon>
        <taxon>Holothuria</taxon>
    </lineage>
</organism>
<dbReference type="OrthoDB" id="10045471at2759"/>
<evidence type="ECO:0000256" key="8">
    <source>
        <dbReference type="ARBA" id="ARBA00023224"/>
    </source>
</evidence>
<feature type="transmembrane region" description="Helical" evidence="9">
    <location>
        <begin position="299"/>
        <end position="319"/>
    </location>
</feature>
<dbReference type="GO" id="GO:0004930">
    <property type="term" value="F:G protein-coupled receptor activity"/>
    <property type="evidence" value="ECO:0007669"/>
    <property type="project" value="UniProtKB-KW"/>
</dbReference>
<proteinExistence type="predicted"/>
<evidence type="ECO:0000256" key="6">
    <source>
        <dbReference type="ARBA" id="ARBA00023136"/>
    </source>
</evidence>
<reference evidence="11" key="1">
    <citation type="submission" date="2021-10" db="EMBL/GenBank/DDBJ databases">
        <title>Tropical sea cucumber genome reveals ecological adaptation and Cuvierian tubules defense mechanism.</title>
        <authorList>
            <person name="Chen T."/>
        </authorList>
    </citation>
    <scope>NUCLEOTIDE SEQUENCE</scope>
    <source>
        <strain evidence="11">Nanhai2018</strain>
        <tissue evidence="11">Muscle</tissue>
    </source>
</reference>
<evidence type="ECO:0000256" key="4">
    <source>
        <dbReference type="ARBA" id="ARBA00022989"/>
    </source>
</evidence>
<protein>
    <submittedName>
        <fullName evidence="11">G-protein coupled receptor 21</fullName>
    </submittedName>
</protein>
<feature type="transmembrane region" description="Helical" evidence="9">
    <location>
        <begin position="261"/>
        <end position="279"/>
    </location>
</feature>
<dbReference type="AlphaFoldDB" id="A0A9Q1HGQ7"/>
<dbReference type="InterPro" id="IPR000276">
    <property type="entry name" value="GPCR_Rhodpsn"/>
</dbReference>
<feature type="transmembrane region" description="Helical" evidence="9">
    <location>
        <begin position="145"/>
        <end position="164"/>
    </location>
</feature>
<feature type="transmembrane region" description="Helical" evidence="9">
    <location>
        <begin position="184"/>
        <end position="210"/>
    </location>
</feature>
<keyword evidence="3 9" id="KW-0812">Transmembrane</keyword>
<gene>
    <name evidence="11" type="ORF">HOLleu_09011</name>
</gene>
<evidence type="ECO:0000313" key="11">
    <source>
        <dbReference type="EMBL" id="KAJ8045899.1"/>
    </source>
</evidence>
<feature type="transmembrane region" description="Helical" evidence="9">
    <location>
        <begin position="103"/>
        <end position="124"/>
    </location>
</feature>
<feature type="domain" description="G-protein coupled receptors family 1 profile" evidence="10">
    <location>
        <begin position="44"/>
        <end position="316"/>
    </location>
</feature>
<dbReference type="InterPro" id="IPR017452">
    <property type="entry name" value="GPCR_Rhodpsn_7TM"/>
</dbReference>
<evidence type="ECO:0000256" key="3">
    <source>
        <dbReference type="ARBA" id="ARBA00022692"/>
    </source>
</evidence>
<dbReference type="PANTHER" id="PTHR24249">
    <property type="entry name" value="HISTAMINE RECEPTOR-RELATED G-PROTEIN COUPLED RECEPTOR"/>
    <property type="match status" value="1"/>
</dbReference>
<comment type="subcellular location">
    <subcellularLocation>
        <location evidence="1">Cell membrane</location>
        <topology evidence="1">Multi-pass membrane protein</topology>
    </subcellularLocation>
</comment>
<dbReference type="InterPro" id="IPR050569">
    <property type="entry name" value="TAAR"/>
</dbReference>
<keyword evidence="5" id="KW-0297">G-protein coupled receptor</keyword>
<feature type="transmembrane region" description="Helical" evidence="9">
    <location>
        <begin position="65"/>
        <end position="83"/>
    </location>
</feature>
<sequence length="338" mass="38772">MSNLTTIISDGWTTSETDIDSWEGVGKIFRSLATNIVGLLSIALNTLSLMVLSKSPACFGETTKLIITAMSIMDLCTGVQIILMENISTWTYLPDKWSGYCKIAYPSMAFIQLGSTMFVVNLSIDRLIMIQRPLRYPMIVTPFRMRIVLLLSMIPPLIVAYAVRGSYFYTQTRYCRMYLIASEYPLMLLVTLMFAIAIFVTTFVNIKLFFIATKMKRKTHPMPEITKDNPISNISVHFSSVSGHQKAAEIQMKDQSRDLKALRTVLIITMALYIGWFPFFVRVVHNFITLEKSTRMVEFFGFFAGYNCSWFNPVVYLLLNSSFRKEAIMIIKRRIHYL</sequence>
<dbReference type="GO" id="GO:0005886">
    <property type="term" value="C:plasma membrane"/>
    <property type="evidence" value="ECO:0007669"/>
    <property type="project" value="UniProtKB-SubCell"/>
</dbReference>
<dbReference type="CDD" id="cd00637">
    <property type="entry name" value="7tm_classA_rhodopsin-like"/>
    <property type="match status" value="1"/>
</dbReference>
<dbReference type="PANTHER" id="PTHR24249:SF411">
    <property type="entry name" value="G-PROTEIN COUPLED RECEPTORS FAMILY 1 PROFILE DOMAIN-CONTAINING PROTEIN"/>
    <property type="match status" value="1"/>
</dbReference>
<dbReference type="EMBL" id="JAIZAY010000003">
    <property type="protein sequence ID" value="KAJ8045899.1"/>
    <property type="molecule type" value="Genomic_DNA"/>
</dbReference>
<keyword evidence="12" id="KW-1185">Reference proteome</keyword>
<accession>A0A9Q1HGQ7</accession>
<keyword evidence="7 11" id="KW-0675">Receptor</keyword>
<dbReference type="Proteomes" id="UP001152320">
    <property type="component" value="Chromosome 3"/>
</dbReference>
<evidence type="ECO:0000256" key="1">
    <source>
        <dbReference type="ARBA" id="ARBA00004651"/>
    </source>
</evidence>
<dbReference type="Pfam" id="PF00001">
    <property type="entry name" value="7tm_1"/>
    <property type="match status" value="1"/>
</dbReference>
<feature type="transmembrane region" description="Helical" evidence="9">
    <location>
        <begin position="32"/>
        <end position="53"/>
    </location>
</feature>
<keyword evidence="4 9" id="KW-1133">Transmembrane helix</keyword>
<dbReference type="PRINTS" id="PR00237">
    <property type="entry name" value="GPCRRHODOPSN"/>
</dbReference>
<dbReference type="Gene3D" id="1.20.1070.10">
    <property type="entry name" value="Rhodopsin 7-helix transmembrane proteins"/>
    <property type="match status" value="1"/>
</dbReference>
<evidence type="ECO:0000313" key="12">
    <source>
        <dbReference type="Proteomes" id="UP001152320"/>
    </source>
</evidence>
<dbReference type="PROSITE" id="PS50262">
    <property type="entry name" value="G_PROTEIN_RECEP_F1_2"/>
    <property type="match status" value="1"/>
</dbReference>
<keyword evidence="6 9" id="KW-0472">Membrane</keyword>
<name>A0A9Q1HGQ7_HOLLE</name>
<evidence type="ECO:0000259" key="10">
    <source>
        <dbReference type="PROSITE" id="PS50262"/>
    </source>
</evidence>